<name>A0A6A6LL46_HEVBR</name>
<dbReference type="AlphaFoldDB" id="A0A6A6LL46"/>
<feature type="compositionally biased region" description="Basic and acidic residues" evidence="1">
    <location>
        <begin position="130"/>
        <end position="178"/>
    </location>
</feature>
<feature type="compositionally biased region" description="Basic residues" evidence="1">
    <location>
        <begin position="179"/>
        <end position="200"/>
    </location>
</feature>
<dbReference type="Proteomes" id="UP000467840">
    <property type="component" value="Chromosome 4"/>
</dbReference>
<keyword evidence="3" id="KW-1185">Reference proteome</keyword>
<reference evidence="2 3" key="1">
    <citation type="journal article" date="2020" name="Mol. Plant">
        <title>The Chromosome-Based Rubber Tree Genome Provides New Insights into Spurge Genome Evolution and Rubber Biosynthesis.</title>
        <authorList>
            <person name="Liu J."/>
            <person name="Shi C."/>
            <person name="Shi C.C."/>
            <person name="Li W."/>
            <person name="Zhang Q.J."/>
            <person name="Zhang Y."/>
            <person name="Li K."/>
            <person name="Lu H.F."/>
            <person name="Shi C."/>
            <person name="Zhu S.T."/>
            <person name="Xiao Z.Y."/>
            <person name="Nan H."/>
            <person name="Yue Y."/>
            <person name="Zhu X.G."/>
            <person name="Wu Y."/>
            <person name="Hong X.N."/>
            <person name="Fan G.Y."/>
            <person name="Tong Y."/>
            <person name="Zhang D."/>
            <person name="Mao C.L."/>
            <person name="Liu Y.L."/>
            <person name="Hao S.J."/>
            <person name="Liu W.Q."/>
            <person name="Lv M.Q."/>
            <person name="Zhang H.B."/>
            <person name="Liu Y."/>
            <person name="Hu-Tang G.R."/>
            <person name="Wang J.P."/>
            <person name="Wang J.H."/>
            <person name="Sun Y.H."/>
            <person name="Ni S.B."/>
            <person name="Chen W.B."/>
            <person name="Zhang X.C."/>
            <person name="Jiao Y.N."/>
            <person name="Eichler E.E."/>
            <person name="Li G.H."/>
            <person name="Liu X."/>
            <person name="Gao L.Z."/>
        </authorList>
    </citation>
    <scope>NUCLEOTIDE SEQUENCE [LARGE SCALE GENOMIC DNA]</scope>
    <source>
        <strain evidence="3">cv. GT1</strain>
        <tissue evidence="2">Leaf</tissue>
    </source>
</reference>
<evidence type="ECO:0000313" key="3">
    <source>
        <dbReference type="Proteomes" id="UP000467840"/>
    </source>
</evidence>
<proteinExistence type="predicted"/>
<accession>A0A6A6LL46</accession>
<comment type="caution">
    <text evidence="2">The sequence shown here is derived from an EMBL/GenBank/DDBJ whole genome shotgun (WGS) entry which is preliminary data.</text>
</comment>
<protein>
    <submittedName>
        <fullName evidence="2">Uncharacterized protein</fullName>
    </submittedName>
</protein>
<organism evidence="2 3">
    <name type="scientific">Hevea brasiliensis</name>
    <name type="common">Para rubber tree</name>
    <name type="synonym">Siphonia brasiliensis</name>
    <dbReference type="NCBI Taxonomy" id="3981"/>
    <lineage>
        <taxon>Eukaryota</taxon>
        <taxon>Viridiplantae</taxon>
        <taxon>Streptophyta</taxon>
        <taxon>Embryophyta</taxon>
        <taxon>Tracheophyta</taxon>
        <taxon>Spermatophyta</taxon>
        <taxon>Magnoliopsida</taxon>
        <taxon>eudicotyledons</taxon>
        <taxon>Gunneridae</taxon>
        <taxon>Pentapetalae</taxon>
        <taxon>rosids</taxon>
        <taxon>fabids</taxon>
        <taxon>Malpighiales</taxon>
        <taxon>Euphorbiaceae</taxon>
        <taxon>Crotonoideae</taxon>
        <taxon>Micrandreae</taxon>
        <taxon>Hevea</taxon>
    </lineage>
</organism>
<evidence type="ECO:0000313" key="2">
    <source>
        <dbReference type="EMBL" id="KAF2302150.1"/>
    </source>
</evidence>
<gene>
    <name evidence="2" type="ORF">GH714_032982</name>
</gene>
<feature type="region of interest" description="Disordered" evidence="1">
    <location>
        <begin position="130"/>
        <end position="220"/>
    </location>
</feature>
<sequence>MHEDMKDVRDELVLLKRLVAQGVGTNPQPTLTIPTARVEITKPSAFKGARSAREIDNFLWTLDQYFRAFRVEEDARKVDHAPLFGRKCYGMVEEKNDRYGEGAKLRRLTQKGTIHLAAAIAIVESLVEFRRSEKSKPQPRDETSGGETHVGKPREKNFHSTKEDRRGKNPEEVALPKKDRPRQHHSRKSRNRRKAKRKAKGNGLQGHERSPKRRRQFRGNFDWGSFMAVDQMGMSTGQFGGKWVEVAGRAAGREASQSNGED</sequence>
<evidence type="ECO:0000256" key="1">
    <source>
        <dbReference type="SAM" id="MobiDB-lite"/>
    </source>
</evidence>
<dbReference type="EMBL" id="JAAGAX010000010">
    <property type="protein sequence ID" value="KAF2302150.1"/>
    <property type="molecule type" value="Genomic_DNA"/>
</dbReference>